<reference evidence="15 16" key="1">
    <citation type="journal article" date="2018" name="Mol. Biol. Evol.">
        <title>Broad Genomic Sampling Reveals a Smut Pathogenic Ancestry of the Fungal Clade Ustilaginomycotina.</title>
        <authorList>
            <person name="Kijpornyongpan T."/>
            <person name="Mondo S.J."/>
            <person name="Barry K."/>
            <person name="Sandor L."/>
            <person name="Lee J."/>
            <person name="Lipzen A."/>
            <person name="Pangilinan J."/>
            <person name="LaButti K."/>
            <person name="Hainaut M."/>
            <person name="Henrissat B."/>
            <person name="Grigoriev I.V."/>
            <person name="Spatafora J.W."/>
            <person name="Aime M.C."/>
        </authorList>
    </citation>
    <scope>NUCLEOTIDE SEQUENCE [LARGE SCALE GENOMIC DNA]</scope>
    <source>
        <strain evidence="15 16">MCA 4186</strain>
    </source>
</reference>
<dbReference type="Pfam" id="PF01183">
    <property type="entry name" value="Glyco_hydro_25"/>
    <property type="match status" value="1"/>
</dbReference>
<dbReference type="EC" id="3.2.1.17" evidence="4"/>
<comment type="function">
    <text evidence="11">This enzyme has both lysozyme (acetylmuramidase) and diacetylmuramidase activities.</text>
</comment>
<organism evidence="15 16">
    <name type="scientific">Tilletiopsis washingtonensis</name>
    <dbReference type="NCBI Taxonomy" id="58919"/>
    <lineage>
        <taxon>Eukaryota</taxon>
        <taxon>Fungi</taxon>
        <taxon>Dikarya</taxon>
        <taxon>Basidiomycota</taxon>
        <taxon>Ustilaginomycotina</taxon>
        <taxon>Exobasidiomycetes</taxon>
        <taxon>Entylomatales</taxon>
        <taxon>Entylomatales incertae sedis</taxon>
        <taxon>Tilletiopsis</taxon>
    </lineage>
</organism>
<evidence type="ECO:0000256" key="8">
    <source>
        <dbReference type="ARBA" id="ARBA00022801"/>
    </source>
</evidence>
<keyword evidence="7" id="KW-0081">Bacteriolytic enzyme</keyword>
<name>A0A316ZC12_9BASI</name>
<dbReference type="GO" id="GO:0016052">
    <property type="term" value="P:carbohydrate catabolic process"/>
    <property type="evidence" value="ECO:0007669"/>
    <property type="project" value="TreeGrafter"/>
</dbReference>
<keyword evidence="9" id="KW-1015">Disulfide bond</keyword>
<dbReference type="InterPro" id="IPR017853">
    <property type="entry name" value="GH"/>
</dbReference>
<evidence type="ECO:0000256" key="6">
    <source>
        <dbReference type="ARBA" id="ARBA00022529"/>
    </source>
</evidence>
<comment type="subcellular location">
    <subcellularLocation>
        <location evidence="2">Secreted</location>
    </subcellularLocation>
</comment>
<evidence type="ECO:0000256" key="2">
    <source>
        <dbReference type="ARBA" id="ARBA00004613"/>
    </source>
</evidence>
<keyword evidence="8" id="KW-0378">Hydrolase</keyword>
<keyword evidence="10" id="KW-0326">Glycosidase</keyword>
<protein>
    <recommendedName>
        <fullName evidence="12">N,O-diacetylmuramidase</fullName>
        <ecNumber evidence="4">3.2.1.17</ecNumber>
    </recommendedName>
    <alternativeName>
        <fullName evidence="13">Lysozyme CH</fullName>
    </alternativeName>
</protein>
<dbReference type="RefSeq" id="XP_025599596.1">
    <property type="nucleotide sequence ID" value="XM_025741141.1"/>
</dbReference>
<keyword evidence="14" id="KW-0732">Signal</keyword>
<comment type="catalytic activity">
    <reaction evidence="1">
        <text>Hydrolysis of (1-&gt;4)-beta-linkages between N-acetylmuramic acid and N-acetyl-D-glucosamine residues in a peptidoglycan and between N-acetyl-D-glucosamine residues in chitodextrins.</text>
        <dbReference type="EC" id="3.2.1.17"/>
    </reaction>
</comment>
<dbReference type="GO" id="GO:0042742">
    <property type="term" value="P:defense response to bacterium"/>
    <property type="evidence" value="ECO:0007669"/>
    <property type="project" value="UniProtKB-KW"/>
</dbReference>
<gene>
    <name evidence="15" type="ORF">FA09DRAFT_324871</name>
</gene>
<dbReference type="AlphaFoldDB" id="A0A316ZC12"/>
<sequence>MKLAALLPLVTLGLVAAAPAPEKRASGVQGCDISNYQPNFSYASAADAGAKFVIIKATEGTSYTSPSFSRQYSGATDAGFLRGAYHFAHPDSSSGAAQANFFLANGGGWSGDGRTLPGMVDLEYNPAKNSNSCYGLSQSAMVSWIRSFTSTYYSKTGRYPMIYTTNDWWRTCTGNSDAFSSTSPLVLARYSSSGPGTIPGGWPYQTIWQNSDSFAAGGDSDIFNGSLDGLKRLASG</sequence>
<dbReference type="GO" id="GO:0009253">
    <property type="term" value="P:peptidoglycan catabolic process"/>
    <property type="evidence" value="ECO:0007669"/>
    <property type="project" value="InterPro"/>
</dbReference>
<dbReference type="GO" id="GO:0016998">
    <property type="term" value="P:cell wall macromolecule catabolic process"/>
    <property type="evidence" value="ECO:0007669"/>
    <property type="project" value="InterPro"/>
</dbReference>
<evidence type="ECO:0000256" key="14">
    <source>
        <dbReference type="SAM" id="SignalP"/>
    </source>
</evidence>
<dbReference type="STRING" id="58919.A0A316ZC12"/>
<accession>A0A316ZC12</accession>
<dbReference type="GO" id="GO:0003796">
    <property type="term" value="F:lysozyme activity"/>
    <property type="evidence" value="ECO:0007669"/>
    <property type="project" value="UniProtKB-EC"/>
</dbReference>
<feature type="signal peptide" evidence="14">
    <location>
        <begin position="1"/>
        <end position="17"/>
    </location>
</feature>
<comment type="similarity">
    <text evidence="3">Belongs to the glycosyl hydrolase 25 family.</text>
</comment>
<proteinExistence type="inferred from homology"/>
<evidence type="ECO:0000256" key="5">
    <source>
        <dbReference type="ARBA" id="ARBA00022525"/>
    </source>
</evidence>
<evidence type="ECO:0000313" key="16">
    <source>
        <dbReference type="Proteomes" id="UP000245946"/>
    </source>
</evidence>
<evidence type="ECO:0000256" key="10">
    <source>
        <dbReference type="ARBA" id="ARBA00023295"/>
    </source>
</evidence>
<dbReference type="InterPro" id="IPR002053">
    <property type="entry name" value="Glyco_hydro_25"/>
</dbReference>
<evidence type="ECO:0000256" key="1">
    <source>
        <dbReference type="ARBA" id="ARBA00000632"/>
    </source>
</evidence>
<keyword evidence="16" id="KW-1185">Reference proteome</keyword>
<dbReference type="EMBL" id="KZ819288">
    <property type="protein sequence ID" value="PWN99317.1"/>
    <property type="molecule type" value="Genomic_DNA"/>
</dbReference>
<dbReference type="SUPFAM" id="SSF51445">
    <property type="entry name" value="(Trans)glycosidases"/>
    <property type="match status" value="1"/>
</dbReference>
<keyword evidence="5" id="KW-0964">Secreted</keyword>
<feature type="chain" id="PRO_5016399348" description="N,O-diacetylmuramidase" evidence="14">
    <location>
        <begin position="18"/>
        <end position="236"/>
    </location>
</feature>
<evidence type="ECO:0000256" key="12">
    <source>
        <dbReference type="ARBA" id="ARBA00073159"/>
    </source>
</evidence>
<dbReference type="GO" id="GO:0031640">
    <property type="term" value="P:killing of cells of another organism"/>
    <property type="evidence" value="ECO:0007669"/>
    <property type="project" value="UniProtKB-KW"/>
</dbReference>
<dbReference type="FunFam" id="3.20.20.80:FF:000060">
    <property type="entry name" value="Lysozyme M1"/>
    <property type="match status" value="1"/>
</dbReference>
<dbReference type="InterPro" id="IPR018077">
    <property type="entry name" value="Glyco_hydro_fam25_subgr"/>
</dbReference>
<evidence type="ECO:0000256" key="13">
    <source>
        <dbReference type="ARBA" id="ARBA00075474"/>
    </source>
</evidence>
<dbReference type="SMART" id="SM00641">
    <property type="entry name" value="Glyco_25"/>
    <property type="match status" value="1"/>
</dbReference>
<dbReference type="GeneID" id="37268685"/>
<dbReference type="GO" id="GO:0005576">
    <property type="term" value="C:extracellular region"/>
    <property type="evidence" value="ECO:0007669"/>
    <property type="project" value="UniProtKB-SubCell"/>
</dbReference>
<dbReference type="CDD" id="cd06412">
    <property type="entry name" value="GH25_CH-type"/>
    <property type="match status" value="1"/>
</dbReference>
<evidence type="ECO:0000256" key="4">
    <source>
        <dbReference type="ARBA" id="ARBA00012732"/>
    </source>
</evidence>
<dbReference type="Proteomes" id="UP000245946">
    <property type="component" value="Unassembled WGS sequence"/>
</dbReference>
<evidence type="ECO:0000256" key="3">
    <source>
        <dbReference type="ARBA" id="ARBA00010646"/>
    </source>
</evidence>
<dbReference type="OrthoDB" id="6590422at2759"/>
<evidence type="ECO:0000313" key="15">
    <source>
        <dbReference type="EMBL" id="PWN99317.1"/>
    </source>
</evidence>
<dbReference type="Gene3D" id="3.20.20.80">
    <property type="entry name" value="Glycosidases"/>
    <property type="match status" value="1"/>
</dbReference>
<dbReference type="PANTHER" id="PTHR34135:SF2">
    <property type="entry name" value="LYSOZYME"/>
    <property type="match status" value="1"/>
</dbReference>
<dbReference type="PROSITE" id="PS51904">
    <property type="entry name" value="GLYCOSYL_HYDROL_F25_2"/>
    <property type="match status" value="1"/>
</dbReference>
<evidence type="ECO:0000256" key="7">
    <source>
        <dbReference type="ARBA" id="ARBA00022638"/>
    </source>
</evidence>
<dbReference type="PANTHER" id="PTHR34135">
    <property type="entry name" value="LYSOZYME"/>
    <property type="match status" value="1"/>
</dbReference>
<evidence type="ECO:0000256" key="11">
    <source>
        <dbReference type="ARBA" id="ARBA00055588"/>
    </source>
</evidence>
<keyword evidence="6" id="KW-0929">Antimicrobial</keyword>
<evidence type="ECO:0000256" key="9">
    <source>
        <dbReference type="ARBA" id="ARBA00023157"/>
    </source>
</evidence>